<sequence length="183" mass="21163">MSLARWCIHLVAVQVASRGHLLAGGGQCRSCGYDRRHRNLNDMNVKFYFIQSKKRVVFLTKNHAYNFSIEFIFMKLKEKKVPFENVLFEDWAGAPFSLIICSMLSRSKSDSLDESLKPLANGFESIFSLYQLILVCCHSYEAGLRKNERFVLKSVQVRAHMQLDTALLRPFDQVNPWLILNKL</sequence>
<dbReference type="AlphaFoldDB" id="A0A3M7PIL8"/>
<dbReference type="Proteomes" id="UP000276133">
    <property type="component" value="Unassembled WGS sequence"/>
</dbReference>
<feature type="chain" id="PRO_5018284714" evidence="1">
    <location>
        <begin position="19"/>
        <end position="183"/>
    </location>
</feature>
<dbReference type="EMBL" id="REGN01010531">
    <property type="protein sequence ID" value="RMZ98838.1"/>
    <property type="molecule type" value="Genomic_DNA"/>
</dbReference>
<evidence type="ECO:0000313" key="3">
    <source>
        <dbReference type="Proteomes" id="UP000276133"/>
    </source>
</evidence>
<keyword evidence="3" id="KW-1185">Reference proteome</keyword>
<name>A0A3M7PIL8_BRAPC</name>
<comment type="caution">
    <text evidence="2">The sequence shown here is derived from an EMBL/GenBank/DDBJ whole genome shotgun (WGS) entry which is preliminary data.</text>
</comment>
<gene>
    <name evidence="2" type="ORF">BpHYR1_020580</name>
</gene>
<evidence type="ECO:0000256" key="1">
    <source>
        <dbReference type="SAM" id="SignalP"/>
    </source>
</evidence>
<keyword evidence="1" id="KW-0732">Signal</keyword>
<feature type="signal peptide" evidence="1">
    <location>
        <begin position="1"/>
        <end position="18"/>
    </location>
</feature>
<evidence type="ECO:0000313" key="2">
    <source>
        <dbReference type="EMBL" id="RMZ98838.1"/>
    </source>
</evidence>
<proteinExistence type="predicted"/>
<accession>A0A3M7PIL8</accession>
<reference evidence="2 3" key="1">
    <citation type="journal article" date="2018" name="Sci. Rep.">
        <title>Genomic signatures of local adaptation to the degree of environmental predictability in rotifers.</title>
        <authorList>
            <person name="Franch-Gras L."/>
            <person name="Hahn C."/>
            <person name="Garcia-Roger E.M."/>
            <person name="Carmona M.J."/>
            <person name="Serra M."/>
            <person name="Gomez A."/>
        </authorList>
    </citation>
    <scope>NUCLEOTIDE SEQUENCE [LARGE SCALE GENOMIC DNA]</scope>
    <source>
        <strain evidence="2">HYR1</strain>
    </source>
</reference>
<organism evidence="2 3">
    <name type="scientific">Brachionus plicatilis</name>
    <name type="common">Marine rotifer</name>
    <name type="synonym">Brachionus muelleri</name>
    <dbReference type="NCBI Taxonomy" id="10195"/>
    <lineage>
        <taxon>Eukaryota</taxon>
        <taxon>Metazoa</taxon>
        <taxon>Spiralia</taxon>
        <taxon>Gnathifera</taxon>
        <taxon>Rotifera</taxon>
        <taxon>Eurotatoria</taxon>
        <taxon>Monogononta</taxon>
        <taxon>Pseudotrocha</taxon>
        <taxon>Ploima</taxon>
        <taxon>Brachionidae</taxon>
        <taxon>Brachionus</taxon>
    </lineage>
</organism>
<protein>
    <submittedName>
        <fullName evidence="2">Uncharacterized protein</fullName>
    </submittedName>
</protein>